<evidence type="ECO:0000313" key="6">
    <source>
        <dbReference type="EMBL" id="TCK46945.1"/>
    </source>
</evidence>
<organism evidence="6 7">
    <name type="scientific">Celerinatantimonas diazotrophica</name>
    <dbReference type="NCBI Taxonomy" id="412034"/>
    <lineage>
        <taxon>Bacteria</taxon>
        <taxon>Pseudomonadati</taxon>
        <taxon>Pseudomonadota</taxon>
        <taxon>Gammaproteobacteria</taxon>
        <taxon>Celerinatantimonadaceae</taxon>
        <taxon>Celerinatantimonas</taxon>
    </lineage>
</organism>
<accession>A0A4R1J8M6</accession>
<evidence type="ECO:0000256" key="4">
    <source>
        <dbReference type="ARBA" id="ARBA00023136"/>
    </source>
</evidence>
<protein>
    <submittedName>
        <fullName evidence="6">ABC-type proline/glycine betaine transport system permease subunit</fullName>
    </submittedName>
</protein>
<feature type="transmembrane region" description="Helical" evidence="5">
    <location>
        <begin position="82"/>
        <end position="103"/>
    </location>
</feature>
<keyword evidence="2 5" id="KW-0812">Transmembrane</keyword>
<keyword evidence="4 5" id="KW-0472">Membrane</keyword>
<dbReference type="RefSeq" id="WP_131913842.1">
    <property type="nucleotide sequence ID" value="NZ_OU594967.1"/>
</dbReference>
<feature type="transmembrane region" description="Helical" evidence="5">
    <location>
        <begin position="54"/>
        <end position="76"/>
    </location>
</feature>
<dbReference type="InterPro" id="IPR035906">
    <property type="entry name" value="MetI-like_sf"/>
</dbReference>
<dbReference type="SUPFAM" id="SSF161098">
    <property type="entry name" value="MetI-like"/>
    <property type="match status" value="1"/>
</dbReference>
<comment type="subcellular location">
    <subcellularLocation>
        <location evidence="1">Membrane</location>
        <topology evidence="1">Multi-pass membrane protein</topology>
    </subcellularLocation>
</comment>
<gene>
    <name evidence="6" type="ORF">EV690_3097</name>
</gene>
<proteinExistence type="predicted"/>
<dbReference type="GO" id="GO:0016020">
    <property type="term" value="C:membrane"/>
    <property type="evidence" value="ECO:0007669"/>
    <property type="project" value="UniProtKB-SubCell"/>
</dbReference>
<evidence type="ECO:0000256" key="2">
    <source>
        <dbReference type="ARBA" id="ARBA00022692"/>
    </source>
</evidence>
<evidence type="ECO:0000256" key="1">
    <source>
        <dbReference type="ARBA" id="ARBA00004141"/>
    </source>
</evidence>
<keyword evidence="3 5" id="KW-1133">Transmembrane helix</keyword>
<keyword evidence="7" id="KW-1185">Reference proteome</keyword>
<comment type="caution">
    <text evidence="6">The sequence shown here is derived from an EMBL/GenBank/DDBJ whole genome shotgun (WGS) entry which is preliminary data.</text>
</comment>
<evidence type="ECO:0000313" key="7">
    <source>
        <dbReference type="Proteomes" id="UP000295565"/>
    </source>
</evidence>
<feature type="transmembrane region" description="Helical" evidence="5">
    <location>
        <begin position="203"/>
        <end position="222"/>
    </location>
</feature>
<dbReference type="AlphaFoldDB" id="A0A4R1J8M6"/>
<sequence length="258" mass="29506">MVPWSLWEKLTTAPWLSINAAGQFVQWFNHLLMLIPFGAVIAVALGISLIRRRWWSAVAAVVIPMVAYSLNIWELFIEQLGWWLLIWLISFALCRTATHYLMLSTTCLKIANRCQFFWPLYVGLCSIVIFHPSWLVGVASALIALIPTFICQRLRLFAQLPSKPLEQAQMLGANKAQRMQWVAKRWLTPRLQNWRARTLQQSLLYCAFAGMIGLPGLGQHFYQGLSQGQHAMVGQTILTLLLLQLLLWSIDHAHKEVL</sequence>
<evidence type="ECO:0000256" key="3">
    <source>
        <dbReference type="ARBA" id="ARBA00022989"/>
    </source>
</evidence>
<feature type="transmembrane region" description="Helical" evidence="5">
    <location>
        <begin position="135"/>
        <end position="154"/>
    </location>
</feature>
<evidence type="ECO:0000256" key="5">
    <source>
        <dbReference type="SAM" id="Phobius"/>
    </source>
</evidence>
<dbReference type="Proteomes" id="UP000295565">
    <property type="component" value="Unassembled WGS sequence"/>
</dbReference>
<dbReference type="EMBL" id="SMGD01000016">
    <property type="protein sequence ID" value="TCK46945.1"/>
    <property type="molecule type" value="Genomic_DNA"/>
</dbReference>
<feature type="transmembrane region" description="Helical" evidence="5">
    <location>
        <begin position="27"/>
        <end position="47"/>
    </location>
</feature>
<reference evidence="6 7" key="1">
    <citation type="submission" date="2019-03" db="EMBL/GenBank/DDBJ databases">
        <title>Genomic Encyclopedia of Type Strains, Phase IV (KMG-IV): sequencing the most valuable type-strain genomes for metagenomic binning, comparative biology and taxonomic classification.</title>
        <authorList>
            <person name="Goeker M."/>
        </authorList>
    </citation>
    <scope>NUCLEOTIDE SEQUENCE [LARGE SCALE GENOMIC DNA]</scope>
    <source>
        <strain evidence="6 7">DSM 18577</strain>
    </source>
</reference>
<feature type="transmembrane region" description="Helical" evidence="5">
    <location>
        <begin position="228"/>
        <end position="248"/>
    </location>
</feature>
<name>A0A4R1J8M6_9GAMM</name>
<feature type="transmembrane region" description="Helical" evidence="5">
    <location>
        <begin position="110"/>
        <end position="129"/>
    </location>
</feature>